<feature type="binding site" evidence="2">
    <location>
        <position position="10"/>
    </location>
    <ligand>
        <name>Zn(2+)</name>
        <dbReference type="ChEBI" id="CHEBI:29105"/>
        <label>1</label>
    </ligand>
</feature>
<feature type="binding site" evidence="2">
    <location>
        <position position="133"/>
    </location>
    <ligand>
        <name>Zn(2+)</name>
        <dbReference type="ChEBI" id="CHEBI:29105"/>
        <label>2</label>
    </ligand>
</feature>
<sequence length="272" mass="29063">MKILVSVDIEGVAGVTHVEQVRPGNPEYERARAWMTAEADAAIRGAFDGGATEVWVNDSHGGFRNLLLDRMDERAFMVTGKPRYLGMVAGVEGCDAVFLIGYHAGAGHEGVLAHTINSAAFRCVTVNGEELNEAGLYGALAAELGTPVALMSGDDVFIAETQARFPGAIAVQTKRAKGQSTCVSLSPAQSCREIRAAAARAMAAAPSLQARRMSGSVMHCELRTQTPGQADLFCQWPELRREDATALSFDAPTMEAVIRVLNCLSAMSFMLR</sequence>
<gene>
    <name evidence="3" type="ORF">H0A68_00685</name>
</gene>
<evidence type="ECO:0000256" key="2">
    <source>
        <dbReference type="PIRSR" id="PIRSR015853-2"/>
    </source>
</evidence>
<evidence type="ECO:0000313" key="3">
    <source>
        <dbReference type="EMBL" id="NYT35375.1"/>
    </source>
</evidence>
<evidence type="ECO:0000313" key="4">
    <source>
        <dbReference type="Proteomes" id="UP000580517"/>
    </source>
</evidence>
<dbReference type="Proteomes" id="UP000580517">
    <property type="component" value="Unassembled WGS sequence"/>
</dbReference>
<protein>
    <submittedName>
        <fullName evidence="3">M55 family metallopeptidase</fullName>
    </submittedName>
</protein>
<dbReference type="OrthoDB" id="9785420at2"/>
<feature type="binding site" evidence="2">
    <location>
        <position position="8"/>
    </location>
    <ligand>
        <name>Zn(2+)</name>
        <dbReference type="ChEBI" id="CHEBI:29105"/>
        <label>1</label>
    </ligand>
</feature>
<evidence type="ECO:0000256" key="1">
    <source>
        <dbReference type="PIRSR" id="PIRSR015853-1"/>
    </source>
</evidence>
<dbReference type="AlphaFoldDB" id="A0A853F4H1"/>
<keyword evidence="2" id="KW-0862">Zinc</keyword>
<feature type="binding site" evidence="2">
    <location>
        <position position="8"/>
    </location>
    <ligand>
        <name>Zn(2+)</name>
        <dbReference type="ChEBI" id="CHEBI:29105"/>
        <label>2</label>
    </ligand>
</feature>
<dbReference type="PIRSF" id="PIRSF015853">
    <property type="entry name" value="Pep_DppA"/>
    <property type="match status" value="1"/>
</dbReference>
<organism evidence="3 4">
    <name type="scientific">Allopusillimonas soli</name>
    <dbReference type="NCBI Taxonomy" id="659016"/>
    <lineage>
        <taxon>Bacteria</taxon>
        <taxon>Pseudomonadati</taxon>
        <taxon>Pseudomonadota</taxon>
        <taxon>Betaproteobacteria</taxon>
        <taxon>Burkholderiales</taxon>
        <taxon>Alcaligenaceae</taxon>
        <taxon>Allopusillimonas</taxon>
    </lineage>
</organism>
<dbReference type="InterPro" id="IPR027476">
    <property type="entry name" value="DppA_N"/>
</dbReference>
<feature type="active site" description="Nucleophile" evidence="1">
    <location>
        <position position="114"/>
    </location>
</feature>
<feature type="binding site" evidence="2">
    <location>
        <position position="103"/>
    </location>
    <ligand>
        <name>Zn(2+)</name>
        <dbReference type="ChEBI" id="CHEBI:29105"/>
        <label>2</label>
    </ligand>
</feature>
<feature type="binding site" evidence="2">
    <location>
        <position position="60"/>
    </location>
    <ligand>
        <name>Zn(2+)</name>
        <dbReference type="ChEBI" id="CHEBI:29105"/>
        <label>2</label>
    </ligand>
</feature>
<dbReference type="SUPFAM" id="SSF63992">
    <property type="entry name" value="Dipeptide transport protein"/>
    <property type="match status" value="1"/>
</dbReference>
<reference evidence="3 4" key="1">
    <citation type="submission" date="2020-07" db="EMBL/GenBank/DDBJ databases">
        <title>Taxonomic revisions and descriptions of new bacterial species based on genomic comparisons in the high-G+C-content subgroup of the family Alcaligenaceae.</title>
        <authorList>
            <person name="Szabo A."/>
            <person name="Felfoldi T."/>
        </authorList>
    </citation>
    <scope>NUCLEOTIDE SEQUENCE [LARGE SCALE GENOMIC DNA]</scope>
    <source>
        <strain evidence="3 4">DSM 25264</strain>
    </source>
</reference>
<dbReference type="InterPro" id="IPR007035">
    <property type="entry name" value="Peptidase_M55"/>
</dbReference>
<keyword evidence="4" id="KW-1185">Reference proteome</keyword>
<dbReference type="EMBL" id="JACCEW010000001">
    <property type="protein sequence ID" value="NYT35375.1"/>
    <property type="molecule type" value="Genomic_DNA"/>
</dbReference>
<comment type="caution">
    <text evidence="3">The sequence shown here is derived from an EMBL/GenBank/DDBJ whole genome shotgun (WGS) entry which is preliminary data.</text>
</comment>
<accession>A0A853F4H1</accession>
<dbReference type="CDD" id="cd08663">
    <property type="entry name" value="DAP_dppA_1"/>
    <property type="match status" value="1"/>
</dbReference>
<dbReference type="GO" id="GO:0046872">
    <property type="term" value="F:metal ion binding"/>
    <property type="evidence" value="ECO:0007669"/>
    <property type="project" value="UniProtKB-KW"/>
</dbReference>
<proteinExistence type="predicted"/>
<dbReference type="RefSeq" id="WP_129967255.1">
    <property type="nucleotide sequence ID" value="NZ_JACCEW010000001.1"/>
</dbReference>
<dbReference type="Gene3D" id="3.40.50.10780">
    <property type="entry name" value="Dipeptide transport protein"/>
    <property type="match status" value="1"/>
</dbReference>
<dbReference type="InterPro" id="IPR036177">
    <property type="entry name" value="Peptidase_M55_sf"/>
</dbReference>
<keyword evidence="2" id="KW-0479">Metal-binding</keyword>
<dbReference type="Gene3D" id="3.30.1360.130">
    <property type="entry name" value="Dipeptide transport protein"/>
    <property type="match status" value="1"/>
</dbReference>
<dbReference type="Pfam" id="PF04951">
    <property type="entry name" value="Peptidase_M55"/>
    <property type="match status" value="1"/>
</dbReference>
<name>A0A853F4H1_9BURK</name>